<protein>
    <submittedName>
        <fullName evidence="3">Isochorismatase</fullName>
    </submittedName>
</protein>
<organism evidence="3 4">
    <name type="scientific">Sorangium cellulosum</name>
    <name type="common">Polyangium cellulosum</name>
    <dbReference type="NCBI Taxonomy" id="56"/>
    <lineage>
        <taxon>Bacteria</taxon>
        <taxon>Pseudomonadati</taxon>
        <taxon>Myxococcota</taxon>
        <taxon>Polyangia</taxon>
        <taxon>Polyangiales</taxon>
        <taxon>Polyangiaceae</taxon>
        <taxon>Sorangium</taxon>
    </lineage>
</organism>
<dbReference type="PANTHER" id="PTHR43540:SF6">
    <property type="entry name" value="ISOCHORISMATASE-LIKE DOMAIN-CONTAINING PROTEIN"/>
    <property type="match status" value="1"/>
</dbReference>
<dbReference type="GO" id="GO:0016787">
    <property type="term" value="F:hydrolase activity"/>
    <property type="evidence" value="ECO:0007669"/>
    <property type="project" value="UniProtKB-KW"/>
</dbReference>
<feature type="domain" description="Isochorismatase-like" evidence="2">
    <location>
        <begin position="5"/>
        <end position="173"/>
    </location>
</feature>
<dbReference type="InterPro" id="IPR050272">
    <property type="entry name" value="Isochorismatase-like_hydrls"/>
</dbReference>
<dbReference type="Proteomes" id="UP000075260">
    <property type="component" value="Unassembled WGS sequence"/>
</dbReference>
<name>A0A150QNJ4_SORCE</name>
<dbReference type="CDD" id="cd00431">
    <property type="entry name" value="cysteine_hydrolases"/>
    <property type="match status" value="1"/>
</dbReference>
<dbReference type="InterPro" id="IPR036380">
    <property type="entry name" value="Isochorismatase-like_sf"/>
</dbReference>
<evidence type="ECO:0000313" key="4">
    <source>
        <dbReference type="Proteomes" id="UP000075260"/>
    </source>
</evidence>
<evidence type="ECO:0000259" key="2">
    <source>
        <dbReference type="Pfam" id="PF00857"/>
    </source>
</evidence>
<evidence type="ECO:0000256" key="1">
    <source>
        <dbReference type="ARBA" id="ARBA00022801"/>
    </source>
</evidence>
<dbReference type="SUPFAM" id="SSF52499">
    <property type="entry name" value="Isochorismatase-like hydrolases"/>
    <property type="match status" value="1"/>
</dbReference>
<dbReference type="Gene3D" id="3.40.50.850">
    <property type="entry name" value="Isochorismatase-like"/>
    <property type="match status" value="1"/>
</dbReference>
<dbReference type="PANTHER" id="PTHR43540">
    <property type="entry name" value="PEROXYUREIDOACRYLATE/UREIDOACRYLATE AMIDOHYDROLASE-RELATED"/>
    <property type="match status" value="1"/>
</dbReference>
<dbReference type="EMBL" id="JEMA01000464">
    <property type="protein sequence ID" value="KYF69551.1"/>
    <property type="molecule type" value="Genomic_DNA"/>
</dbReference>
<keyword evidence="1" id="KW-0378">Hydrolase</keyword>
<proteinExistence type="predicted"/>
<dbReference type="Pfam" id="PF00857">
    <property type="entry name" value="Isochorismatase"/>
    <property type="match status" value="1"/>
</dbReference>
<dbReference type="InterPro" id="IPR000868">
    <property type="entry name" value="Isochorismatase-like_dom"/>
</dbReference>
<dbReference type="OrthoDB" id="9791276at2"/>
<gene>
    <name evidence="3" type="ORF">BE15_05765</name>
</gene>
<dbReference type="RefSeq" id="WP_061608290.1">
    <property type="nucleotide sequence ID" value="NZ_CP162579.1"/>
</dbReference>
<accession>A0A150QNJ4</accession>
<reference evidence="3 4" key="1">
    <citation type="submission" date="2014-02" db="EMBL/GenBank/DDBJ databases">
        <title>The small core and large imbalanced accessory genome model reveals a collaborative survival strategy of Sorangium cellulosum strains in nature.</title>
        <authorList>
            <person name="Han K."/>
            <person name="Peng R."/>
            <person name="Blom J."/>
            <person name="Li Y.-Z."/>
        </authorList>
    </citation>
    <scope>NUCLEOTIDE SEQUENCE [LARGE SCALE GENOMIC DNA]</scope>
    <source>
        <strain evidence="3 4">So0008-312</strain>
    </source>
</reference>
<sequence length="196" mass="22109">MPNIAVLTNDLQYEFIDKMPGGRELLARVAPQFNMFLGAIRALGHTIVHLQLINDPSDPQIQRRFRGKEIPAIKGTPNAELIKDFVHPSDLVMVKHRDSGFYETPLDDKLKELGVKTVLVTGIQTQICVQTTAADAFFRGYKVWVPEDCVFSLKEEDKKRSLEWMASYCAAIAPGAEIIKRLRQSDDLPSREELLA</sequence>
<evidence type="ECO:0000313" key="3">
    <source>
        <dbReference type="EMBL" id="KYF69551.1"/>
    </source>
</evidence>
<comment type="caution">
    <text evidence="3">The sequence shown here is derived from an EMBL/GenBank/DDBJ whole genome shotgun (WGS) entry which is preliminary data.</text>
</comment>
<dbReference type="AlphaFoldDB" id="A0A150QNJ4"/>